<comment type="caution">
    <text evidence="2">The sequence shown here is derived from an EMBL/GenBank/DDBJ whole genome shotgun (WGS) entry which is preliminary data.</text>
</comment>
<evidence type="ECO:0008006" key="3">
    <source>
        <dbReference type="Google" id="ProtNLM"/>
    </source>
</evidence>
<feature type="region of interest" description="Disordered" evidence="1">
    <location>
        <begin position="443"/>
        <end position="462"/>
    </location>
</feature>
<dbReference type="NCBIfam" id="TIGR04396">
    <property type="entry name" value="surf_polysacc"/>
    <property type="match status" value="1"/>
</dbReference>
<gene>
    <name evidence="2" type="ORF">GM51_2955</name>
</gene>
<organism evidence="2">
    <name type="scientific">freshwater metagenome</name>
    <dbReference type="NCBI Taxonomy" id="449393"/>
    <lineage>
        <taxon>unclassified sequences</taxon>
        <taxon>metagenomes</taxon>
        <taxon>ecological metagenomes</taxon>
    </lineage>
</organism>
<name>A0A094SR86_9ZZZZ</name>
<dbReference type="InterPro" id="IPR030906">
    <property type="entry name" value="Surf_polysacc"/>
</dbReference>
<dbReference type="EMBL" id="JNSL01000010">
    <property type="protein sequence ID" value="KGA21253.1"/>
    <property type="molecule type" value="Genomic_DNA"/>
</dbReference>
<proteinExistence type="predicted"/>
<protein>
    <recommendedName>
        <fullName evidence="3">Surface carbohydrate biosynthesis protein</fullName>
    </recommendedName>
</protein>
<sequence>MNKRRTVLLSLEHKEREFLPKCLLAAHLMNRGFRVFLGSSEAMHEIAKDIGPSIFFHKSTHPKSHLYKSLGHTFVFLDEEGGITTPTSTIKEFCQWRYATVSKERQDIVLLPGKRWFEEVRQMPNVNGVRLHITGWPRIDLWGSKYSKLHEEKVQSLRREHGVFYLFPASFGAASHLSFKRLIETSPNQMFAEIQTHKRDAFFDYIDLLKDLNANLPLGEKIIVRPHPSEDLREWESALVGFQNIEVIREGDVSPWILAAKALIQFGSTTVIQSALNGKLNVQYRVKSQSGVTDSPSFDLCVTAQTPREFLSLISNPPQHVEEQINKALGMLEQEADFEKAESAVSKISTILDDLPIGDQFSPKFPPSLKLRLSAIFFGSSLKFFLQRLGFFGKAGKTVFENLPGGITSAEVAKLIDRFNEIEGWADEPLVLQVGRNAVLLENGQTQLDHPPKPPVPQTGLH</sequence>
<dbReference type="AlphaFoldDB" id="A0A094SR86"/>
<evidence type="ECO:0000256" key="1">
    <source>
        <dbReference type="SAM" id="MobiDB-lite"/>
    </source>
</evidence>
<reference evidence="2" key="1">
    <citation type="submission" date="2014-06" db="EMBL/GenBank/DDBJ databases">
        <title>Key roles for freshwater Actinobacteria revealed by deep metagenomic sequencing.</title>
        <authorList>
            <person name="Ghai R."/>
            <person name="Mizuno C.M."/>
            <person name="Picazo A."/>
            <person name="Camacho A."/>
            <person name="Rodriguez-Valera F."/>
        </authorList>
    </citation>
    <scope>NUCLEOTIDE SEQUENCE</scope>
</reference>
<accession>A0A094SR86</accession>
<feature type="compositionally biased region" description="Pro residues" evidence="1">
    <location>
        <begin position="453"/>
        <end position="462"/>
    </location>
</feature>
<evidence type="ECO:0000313" key="2">
    <source>
        <dbReference type="EMBL" id="KGA21253.1"/>
    </source>
</evidence>